<dbReference type="EMBL" id="JBHFQA010000003">
    <property type="protein sequence ID" value="KAL2101906.1"/>
    <property type="molecule type" value="Genomic_DNA"/>
</dbReference>
<dbReference type="Proteomes" id="UP001591681">
    <property type="component" value="Unassembled WGS sequence"/>
</dbReference>
<dbReference type="InterPro" id="IPR027417">
    <property type="entry name" value="P-loop_NTPase"/>
</dbReference>
<proteinExistence type="predicted"/>
<accession>A0ABD1KRW2</accession>
<dbReference type="SUPFAM" id="SSF52540">
    <property type="entry name" value="P-loop containing nucleoside triphosphate hydrolases"/>
    <property type="match status" value="1"/>
</dbReference>
<organism evidence="1 2">
    <name type="scientific">Coilia grayii</name>
    <name type="common">Gray's grenadier anchovy</name>
    <dbReference type="NCBI Taxonomy" id="363190"/>
    <lineage>
        <taxon>Eukaryota</taxon>
        <taxon>Metazoa</taxon>
        <taxon>Chordata</taxon>
        <taxon>Craniata</taxon>
        <taxon>Vertebrata</taxon>
        <taxon>Euteleostomi</taxon>
        <taxon>Actinopterygii</taxon>
        <taxon>Neopterygii</taxon>
        <taxon>Teleostei</taxon>
        <taxon>Clupei</taxon>
        <taxon>Clupeiformes</taxon>
        <taxon>Clupeoidei</taxon>
        <taxon>Engraulidae</taxon>
        <taxon>Coilinae</taxon>
        <taxon>Coilia</taxon>
    </lineage>
</organism>
<gene>
    <name evidence="1" type="ORF">ACEWY4_003667</name>
</gene>
<sequence length="485" mass="55035">MGLEDTATGGGVHVNDITMVLQGHVKDGYRFNPAGLLSKENANNHRRSTLNDKVHCLVSVLPADKIVMMDDDPEGVISQMRKIRKEAAELRIPQVVFMTMVDKACTEVNKDLKMIYRSKKIKEKMQECSNKLGVPMTCVFPVKNYHEEIELHNDVDILLLSALIPILNFANDHVGEQVNDEGCHHPDMSFDNWRVINFDVLRKTQMIEEVRNLKIRHPKVEHLRLLVLGPVGAGKSTLINSIDSIFHGRMSQRALVDTATNVSFTQKFQTQKIRDGESGKFLPFVICDIMGLEDTATGGGVHVNDITMVLQGHVKDGYRFKPGESLRKEDPSYHRRPTLKDKVHCLVTVFPADKIFTMDHDEDGIISKMREIRKEAAALKIPQVVLMSMVDKACTEVNKDLKMIYRSKKIKEKMQECSNKLGVPMTCVFPVKNYHEEIELHNDVDILLLSALIPILNFANDYVGEQVNDERSSIRQLRARLSTHF</sequence>
<evidence type="ECO:0008006" key="3">
    <source>
        <dbReference type="Google" id="ProtNLM"/>
    </source>
</evidence>
<dbReference type="PANTHER" id="PTHR14241">
    <property type="entry name" value="INTERFERON-INDUCED PROTEIN 44"/>
    <property type="match status" value="1"/>
</dbReference>
<keyword evidence="2" id="KW-1185">Reference proteome</keyword>
<dbReference type="CDD" id="cd00882">
    <property type="entry name" value="Ras_like_GTPase"/>
    <property type="match status" value="1"/>
</dbReference>
<comment type="caution">
    <text evidence="1">The sequence shown here is derived from an EMBL/GenBank/DDBJ whole genome shotgun (WGS) entry which is preliminary data.</text>
</comment>
<reference evidence="1 2" key="1">
    <citation type="submission" date="2024-09" db="EMBL/GenBank/DDBJ databases">
        <title>A chromosome-level genome assembly of Gray's grenadier anchovy, Coilia grayii.</title>
        <authorList>
            <person name="Fu Z."/>
        </authorList>
    </citation>
    <scope>NUCLEOTIDE SEQUENCE [LARGE SCALE GENOMIC DNA]</scope>
    <source>
        <strain evidence="1">G4</strain>
        <tissue evidence="1">Muscle</tissue>
    </source>
</reference>
<evidence type="ECO:0000313" key="1">
    <source>
        <dbReference type="EMBL" id="KAL2101906.1"/>
    </source>
</evidence>
<name>A0ABD1KRW2_9TELE</name>
<evidence type="ECO:0000313" key="2">
    <source>
        <dbReference type="Proteomes" id="UP001591681"/>
    </source>
</evidence>
<dbReference type="PANTHER" id="PTHR14241:SF1">
    <property type="entry name" value="INTERFERON-INDUCED PROTEIN 44-RELATED"/>
    <property type="match status" value="1"/>
</dbReference>
<dbReference type="AlphaFoldDB" id="A0ABD1KRW2"/>
<protein>
    <recommendedName>
        <fullName evidence="3">G domain-containing protein</fullName>
    </recommendedName>
</protein>
<dbReference type="Gene3D" id="3.40.50.300">
    <property type="entry name" value="P-loop containing nucleotide triphosphate hydrolases"/>
    <property type="match status" value="1"/>
</dbReference>